<evidence type="ECO:0000256" key="1">
    <source>
        <dbReference type="ARBA" id="ARBA00006479"/>
    </source>
</evidence>
<dbReference type="PROSITE" id="PS01125">
    <property type="entry name" value="ROK"/>
    <property type="match status" value="1"/>
</dbReference>
<dbReference type="SUPFAM" id="SSF53067">
    <property type="entry name" value="Actin-like ATPase domain"/>
    <property type="match status" value="1"/>
</dbReference>
<evidence type="ECO:0000313" key="3">
    <source>
        <dbReference type="Proteomes" id="UP000295131"/>
    </source>
</evidence>
<sequence>MTLIARSDDLRRENQRRVLAALRADSPLSRTELTATTGLSASTVTSITSSLLAADYLVEAPRKDGGTGDENASLARRGRPQVALALNPKAASIGALTLTLNRLSAVLVDYSGSVILEVTEKVETQSLARGEFGRRFVSLLKKAVDDAGASAGPLRHIALTVQGVSDAKGTRIHWSPILRHRDLQIDDDLREAFGTSVSIANDANMIATALKSREPQIYDQSYAAILLSHGIGMGLVLGGRTFNGILTSAAEFGHMCHIPQGALCRCGRHGCIEAYAGDYGIWRTATGGDPEVVPDWDIDRETMAELAGRAKAGDERARAAYTSAASAIGHGLRNLFTLLDPFPIAFVGSGVLAFDLMEPMIRTSLGRKGIGLAYTDAEFHCYENDLELTLLGTIVTGLTTLDRSLPVNKEAAGGDYATAD</sequence>
<dbReference type="AlphaFoldDB" id="A0A4R5PMK3"/>
<dbReference type="Gene3D" id="3.30.420.40">
    <property type="match status" value="2"/>
</dbReference>
<dbReference type="Proteomes" id="UP000295131">
    <property type="component" value="Unassembled WGS sequence"/>
</dbReference>
<accession>A0A4R5PMK3</accession>
<dbReference type="InterPro" id="IPR036390">
    <property type="entry name" value="WH_DNA-bd_sf"/>
</dbReference>
<proteinExistence type="inferred from homology"/>
<dbReference type="Pfam" id="PF13412">
    <property type="entry name" value="HTH_24"/>
    <property type="match status" value="1"/>
</dbReference>
<dbReference type="InterPro" id="IPR043129">
    <property type="entry name" value="ATPase_NBD"/>
</dbReference>
<dbReference type="InterPro" id="IPR036388">
    <property type="entry name" value="WH-like_DNA-bd_sf"/>
</dbReference>
<dbReference type="Pfam" id="PF00480">
    <property type="entry name" value="ROK"/>
    <property type="match status" value="1"/>
</dbReference>
<keyword evidence="3" id="KW-1185">Reference proteome</keyword>
<protein>
    <submittedName>
        <fullName evidence="2">ROK family transcriptional regulator</fullName>
    </submittedName>
</protein>
<organism evidence="2 3">
    <name type="scientific">Pseudohoeflea suaedae</name>
    <dbReference type="NCBI Taxonomy" id="877384"/>
    <lineage>
        <taxon>Bacteria</taxon>
        <taxon>Pseudomonadati</taxon>
        <taxon>Pseudomonadota</taxon>
        <taxon>Alphaproteobacteria</taxon>
        <taxon>Hyphomicrobiales</taxon>
        <taxon>Rhizobiaceae</taxon>
        <taxon>Pseudohoeflea</taxon>
    </lineage>
</organism>
<dbReference type="SUPFAM" id="SSF46785">
    <property type="entry name" value="Winged helix' DNA-binding domain"/>
    <property type="match status" value="1"/>
</dbReference>
<dbReference type="InterPro" id="IPR000600">
    <property type="entry name" value="ROK"/>
</dbReference>
<dbReference type="Gene3D" id="1.10.10.10">
    <property type="entry name" value="Winged helix-like DNA-binding domain superfamily/Winged helix DNA-binding domain"/>
    <property type="match status" value="1"/>
</dbReference>
<reference evidence="2 3" key="1">
    <citation type="journal article" date="2013" name="Int. J. Syst. Evol. Microbiol.">
        <title>Hoeflea suaedae sp. nov., an endophytic bacterium isolated from the root of the halophyte Suaeda maritima.</title>
        <authorList>
            <person name="Chung E.J."/>
            <person name="Park J.A."/>
            <person name="Pramanik P."/>
            <person name="Bibi F."/>
            <person name="Jeon C.O."/>
            <person name="Chung Y.R."/>
        </authorList>
    </citation>
    <scope>NUCLEOTIDE SEQUENCE [LARGE SCALE GENOMIC DNA]</scope>
    <source>
        <strain evidence="2 3">YC6898</strain>
    </source>
</reference>
<name>A0A4R5PMK3_9HYPH</name>
<comment type="caution">
    <text evidence="2">The sequence shown here is derived from an EMBL/GenBank/DDBJ whole genome shotgun (WGS) entry which is preliminary data.</text>
</comment>
<dbReference type="OrthoDB" id="9810372at2"/>
<dbReference type="RefSeq" id="WP_133283068.1">
    <property type="nucleotide sequence ID" value="NZ_SMSI01000001.1"/>
</dbReference>
<dbReference type="PANTHER" id="PTHR18964:SF173">
    <property type="entry name" value="GLUCOKINASE"/>
    <property type="match status" value="1"/>
</dbReference>
<comment type="similarity">
    <text evidence="1">Belongs to the ROK (NagC/XylR) family.</text>
</comment>
<dbReference type="EMBL" id="SMSI01000001">
    <property type="protein sequence ID" value="TDH38234.1"/>
    <property type="molecule type" value="Genomic_DNA"/>
</dbReference>
<evidence type="ECO:0000313" key="2">
    <source>
        <dbReference type="EMBL" id="TDH38234.1"/>
    </source>
</evidence>
<dbReference type="PANTHER" id="PTHR18964">
    <property type="entry name" value="ROK (REPRESSOR, ORF, KINASE) FAMILY"/>
    <property type="match status" value="1"/>
</dbReference>
<gene>
    <name evidence="2" type="ORF">E2A64_03700</name>
</gene>
<dbReference type="InterPro" id="IPR049874">
    <property type="entry name" value="ROK_cs"/>
</dbReference>